<evidence type="ECO:0000313" key="2">
    <source>
        <dbReference type="Proteomes" id="UP000266915"/>
    </source>
</evidence>
<dbReference type="Proteomes" id="UP000266915">
    <property type="component" value="Unassembled WGS sequence"/>
</dbReference>
<sequence>MTDQTNHAFGTAEIALAAENYEAQEHLLSEIRRALEIRGITIRELAEELELPEDEALSWVDGDVDLRLSQLRYLANAIDAHITYRVGAIKTHFKHRMPTESDLWKASSWESSSVLTSA</sequence>
<dbReference type="AlphaFoldDB" id="A0A3N2C0W8"/>
<dbReference type="InterPro" id="IPR010982">
    <property type="entry name" value="Lambda_DNA-bd_dom_sf"/>
</dbReference>
<comment type="caution">
    <text evidence="1">The sequence shown here is derived from an EMBL/GenBank/DDBJ whole genome shotgun (WGS) entry which is preliminary data.</text>
</comment>
<keyword evidence="2" id="KW-1185">Reference proteome</keyword>
<proteinExistence type="predicted"/>
<dbReference type="GO" id="GO:0003677">
    <property type="term" value="F:DNA binding"/>
    <property type="evidence" value="ECO:0007669"/>
    <property type="project" value="InterPro"/>
</dbReference>
<evidence type="ECO:0000313" key="1">
    <source>
        <dbReference type="EMBL" id="ROR81145.1"/>
    </source>
</evidence>
<dbReference type="EMBL" id="RKHL01000001">
    <property type="protein sequence ID" value="ROR81145.1"/>
    <property type="molecule type" value="Genomic_DNA"/>
</dbReference>
<dbReference type="SUPFAM" id="SSF47413">
    <property type="entry name" value="lambda repressor-like DNA-binding domains"/>
    <property type="match status" value="1"/>
</dbReference>
<gene>
    <name evidence="1" type="ORF">EDD42_1197</name>
</gene>
<dbReference type="Gene3D" id="1.10.260.40">
    <property type="entry name" value="lambda repressor-like DNA-binding domains"/>
    <property type="match status" value="1"/>
</dbReference>
<accession>A0A3N2C0W8</accession>
<organism evidence="1 2">
    <name type="scientific">Plantibacter flavus</name>
    <dbReference type="NCBI Taxonomy" id="150123"/>
    <lineage>
        <taxon>Bacteria</taxon>
        <taxon>Bacillati</taxon>
        <taxon>Actinomycetota</taxon>
        <taxon>Actinomycetes</taxon>
        <taxon>Micrococcales</taxon>
        <taxon>Microbacteriaceae</taxon>
        <taxon>Plantibacter</taxon>
    </lineage>
</organism>
<reference evidence="1 2" key="1">
    <citation type="submission" date="2018-11" db="EMBL/GenBank/DDBJ databases">
        <title>Sequencing the genomes of 1000 actinobacteria strains.</title>
        <authorList>
            <person name="Klenk H.-P."/>
        </authorList>
    </citation>
    <scope>NUCLEOTIDE SEQUENCE [LARGE SCALE GENOMIC DNA]</scope>
    <source>
        <strain evidence="1 2">DSM 14012</strain>
    </source>
</reference>
<protein>
    <recommendedName>
        <fullName evidence="3">HTH cro/C1-type domain-containing protein</fullName>
    </recommendedName>
</protein>
<evidence type="ECO:0008006" key="3">
    <source>
        <dbReference type="Google" id="ProtNLM"/>
    </source>
</evidence>
<name>A0A3N2C0W8_9MICO</name>
<dbReference type="RefSeq" id="WP_085510380.1">
    <property type="nucleotide sequence ID" value="NZ_FXAP01000001.1"/>
</dbReference>